<protein>
    <submittedName>
        <fullName evidence="1">Uncharacterized protein</fullName>
    </submittedName>
</protein>
<reference evidence="1 2" key="1">
    <citation type="submission" date="2017-03" db="EMBL/GenBank/DDBJ databases">
        <title>An alternative strategy for trypanosome survival in the mammalian bloodstream revealed through genome and transcriptome analysis of the ubiquitous bovine parasite Trypanosoma (Megatrypanum) theileri.</title>
        <authorList>
            <person name="Kelly S."/>
            <person name="Ivens A."/>
            <person name="Mott A."/>
            <person name="O'Neill E."/>
            <person name="Emms D."/>
            <person name="Macleod O."/>
            <person name="Voorheis P."/>
            <person name="Matthews J."/>
            <person name="Matthews K."/>
            <person name="Carrington M."/>
        </authorList>
    </citation>
    <scope>NUCLEOTIDE SEQUENCE [LARGE SCALE GENOMIC DNA]</scope>
    <source>
        <strain evidence="1">Edinburgh</strain>
    </source>
</reference>
<gene>
    <name evidence="1" type="ORF">TM35_000064470</name>
</gene>
<organism evidence="1 2">
    <name type="scientific">Trypanosoma theileri</name>
    <dbReference type="NCBI Taxonomy" id="67003"/>
    <lineage>
        <taxon>Eukaryota</taxon>
        <taxon>Discoba</taxon>
        <taxon>Euglenozoa</taxon>
        <taxon>Kinetoplastea</taxon>
        <taxon>Metakinetoplastina</taxon>
        <taxon>Trypanosomatida</taxon>
        <taxon>Trypanosomatidae</taxon>
        <taxon>Trypanosoma</taxon>
    </lineage>
</organism>
<sequence>MQLSRFGFLGYCIVRVKMLSPFIHNLIRSINADIATHKRILKLFGMVVVRPQKSGATCKNIFDCMRKFSDNINNQWKNRANPRSPAKFYSVMEPAPHSLRKIHFEKKAAVFSFTRQVAFQGESMWPLLLESFGHFFCQREEN</sequence>
<dbReference type="Proteomes" id="UP000192257">
    <property type="component" value="Unassembled WGS sequence"/>
</dbReference>
<proteinExistence type="predicted"/>
<keyword evidence="2" id="KW-1185">Reference proteome</keyword>
<evidence type="ECO:0000313" key="1">
    <source>
        <dbReference type="EMBL" id="ORC91442.1"/>
    </source>
</evidence>
<dbReference type="AlphaFoldDB" id="A0A1X0P3E7"/>
<dbReference type="GeneID" id="39983264"/>
<dbReference type="VEuPathDB" id="TriTrypDB:TM35_000064470"/>
<evidence type="ECO:0000313" key="2">
    <source>
        <dbReference type="Proteomes" id="UP000192257"/>
    </source>
</evidence>
<accession>A0A1X0P3E7</accession>
<dbReference type="RefSeq" id="XP_028885508.1">
    <property type="nucleotide sequence ID" value="XM_029023484.1"/>
</dbReference>
<name>A0A1X0P3E7_9TRYP</name>
<comment type="caution">
    <text evidence="1">The sequence shown here is derived from an EMBL/GenBank/DDBJ whole genome shotgun (WGS) entry which is preliminary data.</text>
</comment>
<dbReference type="EMBL" id="NBCO01000006">
    <property type="protein sequence ID" value="ORC91442.1"/>
    <property type="molecule type" value="Genomic_DNA"/>
</dbReference>